<evidence type="ECO:0000259" key="1">
    <source>
        <dbReference type="Pfam" id="PF01370"/>
    </source>
</evidence>
<evidence type="ECO:0000313" key="2">
    <source>
        <dbReference type="EMBL" id="AHC16356.1"/>
    </source>
</evidence>
<accession>V5WMH1</accession>
<dbReference type="KEGG" id="slr:L21SP2_3012"/>
<reference evidence="2 3" key="1">
    <citation type="journal article" date="2015" name="Stand. Genomic Sci.">
        <title>Complete genome sequence and description of Salinispira pacifica gen. nov., sp. nov., a novel spirochaete isolated form a hypersaline microbial mat.</title>
        <authorList>
            <person name="Ben Hania W."/>
            <person name="Joseph M."/>
            <person name="Schumann P."/>
            <person name="Bunk B."/>
            <person name="Fiebig A."/>
            <person name="Sproer C."/>
            <person name="Klenk H.P."/>
            <person name="Fardeau M.L."/>
            <person name="Spring S."/>
        </authorList>
    </citation>
    <scope>NUCLEOTIDE SEQUENCE [LARGE SCALE GENOMIC DNA]</scope>
    <source>
        <strain evidence="2 3">L21-RPul-D2</strain>
    </source>
</reference>
<feature type="domain" description="NAD-dependent epimerase/dehydratase" evidence="1">
    <location>
        <begin position="8"/>
        <end position="230"/>
    </location>
</feature>
<dbReference type="Proteomes" id="UP000018680">
    <property type="component" value="Chromosome"/>
</dbReference>
<dbReference type="EMBL" id="CP006939">
    <property type="protein sequence ID" value="AHC16356.1"/>
    <property type="molecule type" value="Genomic_DNA"/>
</dbReference>
<keyword evidence="3" id="KW-1185">Reference proteome</keyword>
<evidence type="ECO:0000313" key="3">
    <source>
        <dbReference type="Proteomes" id="UP000018680"/>
    </source>
</evidence>
<dbReference type="Gene3D" id="3.40.50.720">
    <property type="entry name" value="NAD(P)-binding Rossmann-like Domain"/>
    <property type="match status" value="1"/>
</dbReference>
<dbReference type="HOGENOM" id="CLU_049717_0_0_12"/>
<dbReference type="InterPro" id="IPR001509">
    <property type="entry name" value="Epimerase_deHydtase"/>
</dbReference>
<proteinExistence type="predicted"/>
<gene>
    <name evidence="2" type="ORF">L21SP2_3012</name>
</gene>
<sequence>MKTEVIFGTGPVGLHTAANLIRRGYPVRLVNRSGTLNELRRSVLAEFDPHLYELRKADARDRSQVLEASRGAGTIYHCVNPLYHQWAEVLPPVQTNLIEAALENDAVLAVSENLYMYARGVDLIDLETPVNPPSRKGRIRLELHEALLAAGREKGLQWTSIRASDFYGPGSSDQSLFGPTYFLDPLYTGKTMLMPGNPDIPHCYSYVGDFGRALARAAHEPEALGQSWIIGGTSGMTSRNVAELFMDMSGKSGKLRRLPTWIIRLMGLADPVMRELLEMLYQKEEPYEVSGRHFEQQFDFVLTEPRKAVTETIEWYEALKTQG</sequence>
<organism evidence="2 3">
    <name type="scientific">Salinispira pacifica</name>
    <dbReference type="NCBI Taxonomy" id="1307761"/>
    <lineage>
        <taxon>Bacteria</taxon>
        <taxon>Pseudomonadati</taxon>
        <taxon>Spirochaetota</taxon>
        <taxon>Spirochaetia</taxon>
        <taxon>Spirochaetales</taxon>
        <taxon>Spirochaetaceae</taxon>
        <taxon>Salinispira</taxon>
    </lineage>
</organism>
<dbReference type="Pfam" id="PF01370">
    <property type="entry name" value="Epimerase"/>
    <property type="match status" value="1"/>
</dbReference>
<dbReference type="AlphaFoldDB" id="V5WMH1"/>
<dbReference type="InterPro" id="IPR036291">
    <property type="entry name" value="NAD(P)-bd_dom_sf"/>
</dbReference>
<dbReference type="STRING" id="1307761.L21SP2_3012"/>
<dbReference type="eggNOG" id="COG0451">
    <property type="taxonomic scope" value="Bacteria"/>
</dbReference>
<dbReference type="SUPFAM" id="SSF51735">
    <property type="entry name" value="NAD(P)-binding Rossmann-fold domains"/>
    <property type="match status" value="1"/>
</dbReference>
<protein>
    <submittedName>
        <fullName evidence="2">Nucleoside-diphosphate-sugar epimerase</fullName>
    </submittedName>
</protein>
<name>V5WMH1_9SPIO</name>
<dbReference type="RefSeq" id="WP_024269253.1">
    <property type="nucleotide sequence ID" value="NC_023035.1"/>
</dbReference>